<evidence type="ECO:0000259" key="1">
    <source>
        <dbReference type="PROSITE" id="PS50902"/>
    </source>
</evidence>
<dbReference type="RefSeq" id="WP_132195990.1">
    <property type="nucleotide sequence ID" value="NZ_SLWM01000029.1"/>
</dbReference>
<sequence>MSRKVLVTYATKMGATASIAAAIGTELRKAGHQVDVHEITDVKAVSEYDAVVLGSAVYLHRWRPEAVEFLRRHEDQLRTRRVWLFHSGPLGPDKDQPQTMPPNVARLADRIGAAPAMTFAGRLDPDSARGFLARRLAKGELAGDSRDWQRIADWANDISTTLVRAGT</sequence>
<protein>
    <submittedName>
        <fullName evidence="2">Menaquinone-dependent protoporphyrinogen oxidase</fullName>
    </submittedName>
</protein>
<dbReference type="Pfam" id="PF12724">
    <property type="entry name" value="Flavodoxin_5"/>
    <property type="match status" value="1"/>
</dbReference>
<dbReference type="PROSITE" id="PS50902">
    <property type="entry name" value="FLAVODOXIN_LIKE"/>
    <property type="match status" value="1"/>
</dbReference>
<accession>A0ABY2BAM0</accession>
<dbReference type="PANTHER" id="PTHR38030:SF2">
    <property type="entry name" value="PROTOPORPHYRINOGEN IX DEHYDROGENASE [QUINONE]"/>
    <property type="match status" value="1"/>
</dbReference>
<dbReference type="SUPFAM" id="SSF52218">
    <property type="entry name" value="Flavoproteins"/>
    <property type="match status" value="1"/>
</dbReference>
<gene>
    <name evidence="2" type="ORF">EV644_12947</name>
</gene>
<dbReference type="Proteomes" id="UP000295818">
    <property type="component" value="Unassembled WGS sequence"/>
</dbReference>
<evidence type="ECO:0000313" key="3">
    <source>
        <dbReference type="Proteomes" id="UP000295818"/>
    </source>
</evidence>
<evidence type="ECO:0000313" key="2">
    <source>
        <dbReference type="EMBL" id="TCO11679.1"/>
    </source>
</evidence>
<dbReference type="InterPro" id="IPR026816">
    <property type="entry name" value="Flavodoxin_dom"/>
</dbReference>
<dbReference type="InterPro" id="IPR029039">
    <property type="entry name" value="Flavoprotein-like_sf"/>
</dbReference>
<dbReference type="EMBL" id="SLWM01000029">
    <property type="protein sequence ID" value="TCO11679.1"/>
    <property type="molecule type" value="Genomic_DNA"/>
</dbReference>
<comment type="caution">
    <text evidence="2">The sequence shown here is derived from an EMBL/GenBank/DDBJ whole genome shotgun (WGS) entry which is preliminary data.</text>
</comment>
<reference evidence="2 3" key="1">
    <citation type="journal article" date="2015" name="Stand. Genomic Sci.">
        <title>Genomic Encyclopedia of Bacterial and Archaeal Type Strains, Phase III: the genomes of soil and plant-associated and newly described type strains.</title>
        <authorList>
            <person name="Whitman W.B."/>
            <person name="Woyke T."/>
            <person name="Klenk H.P."/>
            <person name="Zhou Y."/>
            <person name="Lilburn T.G."/>
            <person name="Beck B.J."/>
            <person name="De Vos P."/>
            <person name="Vandamme P."/>
            <person name="Eisen J.A."/>
            <person name="Garrity G."/>
            <person name="Hugenholtz P."/>
            <person name="Kyrpides N.C."/>
        </authorList>
    </citation>
    <scope>NUCLEOTIDE SEQUENCE [LARGE SCALE GENOMIC DNA]</scope>
    <source>
        <strain evidence="2 3">VKM Ac-2538</strain>
    </source>
</reference>
<feature type="domain" description="Flavodoxin-like" evidence="1">
    <location>
        <begin position="5"/>
        <end position="159"/>
    </location>
</feature>
<dbReference type="Gene3D" id="3.40.50.360">
    <property type="match status" value="1"/>
</dbReference>
<keyword evidence="3" id="KW-1185">Reference proteome</keyword>
<name>A0ABY2BAM0_9ACTN</name>
<organism evidence="2 3">
    <name type="scientific">Kribbella orskensis</name>
    <dbReference type="NCBI Taxonomy" id="2512216"/>
    <lineage>
        <taxon>Bacteria</taxon>
        <taxon>Bacillati</taxon>
        <taxon>Actinomycetota</taxon>
        <taxon>Actinomycetes</taxon>
        <taxon>Propionibacteriales</taxon>
        <taxon>Kribbellaceae</taxon>
        <taxon>Kribbella</taxon>
    </lineage>
</organism>
<proteinExistence type="predicted"/>
<dbReference type="InterPro" id="IPR008254">
    <property type="entry name" value="Flavodoxin/NO_synth"/>
</dbReference>
<dbReference type="PANTHER" id="PTHR38030">
    <property type="entry name" value="PROTOPORPHYRINOGEN IX DEHYDROGENASE [MENAQUINONE]"/>
    <property type="match status" value="1"/>
</dbReference>
<dbReference type="InterPro" id="IPR052200">
    <property type="entry name" value="Protoporphyrinogen_IX_DH"/>
</dbReference>